<dbReference type="EnsemblPlants" id="AUR62030701-RA">
    <property type="protein sequence ID" value="AUR62030701-RA:cds"/>
    <property type="gene ID" value="AUR62030701"/>
</dbReference>
<dbReference type="AlphaFoldDB" id="A0A803MJW8"/>
<dbReference type="InterPro" id="IPR002156">
    <property type="entry name" value="RNaseH_domain"/>
</dbReference>
<evidence type="ECO:0000313" key="2">
    <source>
        <dbReference type="EnsemblPlants" id="AUR62030701-RA:cds"/>
    </source>
</evidence>
<proteinExistence type="predicted"/>
<dbReference type="GO" id="GO:0004523">
    <property type="term" value="F:RNA-DNA hybrid ribonuclease activity"/>
    <property type="evidence" value="ECO:0007669"/>
    <property type="project" value="InterPro"/>
</dbReference>
<dbReference type="PANTHER" id="PTHR33710:SF77">
    <property type="entry name" value="DNASE I-LIKE SUPERFAMILY PROTEIN"/>
    <property type="match status" value="1"/>
</dbReference>
<dbReference type="InterPro" id="IPR036691">
    <property type="entry name" value="Endo/exonu/phosph_ase_sf"/>
</dbReference>
<dbReference type="Pfam" id="PF13456">
    <property type="entry name" value="RVT_3"/>
    <property type="match status" value="1"/>
</dbReference>
<dbReference type="PANTHER" id="PTHR33710">
    <property type="entry name" value="BNAC02G09200D PROTEIN"/>
    <property type="match status" value="1"/>
</dbReference>
<organism evidence="2 3">
    <name type="scientific">Chenopodium quinoa</name>
    <name type="common">Quinoa</name>
    <dbReference type="NCBI Taxonomy" id="63459"/>
    <lineage>
        <taxon>Eukaryota</taxon>
        <taxon>Viridiplantae</taxon>
        <taxon>Streptophyta</taxon>
        <taxon>Embryophyta</taxon>
        <taxon>Tracheophyta</taxon>
        <taxon>Spermatophyta</taxon>
        <taxon>Magnoliopsida</taxon>
        <taxon>eudicotyledons</taxon>
        <taxon>Gunneridae</taxon>
        <taxon>Pentapetalae</taxon>
        <taxon>Caryophyllales</taxon>
        <taxon>Chenopodiaceae</taxon>
        <taxon>Chenopodioideae</taxon>
        <taxon>Atripliceae</taxon>
        <taxon>Chenopodium</taxon>
    </lineage>
</organism>
<evidence type="ECO:0000259" key="1">
    <source>
        <dbReference type="Pfam" id="PF13456"/>
    </source>
</evidence>
<accession>A0A803MJW8</accession>
<reference evidence="2" key="1">
    <citation type="journal article" date="2017" name="Nature">
        <title>The genome of Chenopodium quinoa.</title>
        <authorList>
            <person name="Jarvis D.E."/>
            <person name="Ho Y.S."/>
            <person name="Lightfoot D.J."/>
            <person name="Schmoeckel S.M."/>
            <person name="Li B."/>
            <person name="Borm T.J.A."/>
            <person name="Ohyanagi H."/>
            <person name="Mineta K."/>
            <person name="Michell C.T."/>
            <person name="Saber N."/>
            <person name="Kharbatia N.M."/>
            <person name="Rupper R.R."/>
            <person name="Sharp A.R."/>
            <person name="Dally N."/>
            <person name="Boughton B.A."/>
            <person name="Woo Y.H."/>
            <person name="Gao G."/>
            <person name="Schijlen E.G.W.M."/>
            <person name="Guo X."/>
            <person name="Momin A.A."/>
            <person name="Negrao S."/>
            <person name="Al-Babili S."/>
            <person name="Gehring C."/>
            <person name="Roessner U."/>
            <person name="Jung C."/>
            <person name="Murphy K."/>
            <person name="Arold S.T."/>
            <person name="Gojobori T."/>
            <person name="van der Linden C.G."/>
            <person name="van Loo E.N."/>
            <person name="Jellen E.N."/>
            <person name="Maughan P.J."/>
            <person name="Tester M."/>
        </authorList>
    </citation>
    <scope>NUCLEOTIDE SEQUENCE [LARGE SCALE GENOMIC DNA]</scope>
    <source>
        <strain evidence="2">cv. PI 614886</strain>
    </source>
</reference>
<dbReference type="Proteomes" id="UP000596660">
    <property type="component" value="Unplaced"/>
</dbReference>
<keyword evidence="3" id="KW-1185">Reference proteome</keyword>
<feature type="domain" description="RNase H type-1" evidence="1">
    <location>
        <begin position="270"/>
        <end position="325"/>
    </location>
</feature>
<reference evidence="2" key="2">
    <citation type="submission" date="2021-03" db="UniProtKB">
        <authorList>
            <consortium name="EnsemblPlants"/>
        </authorList>
    </citation>
    <scope>IDENTIFICATION</scope>
</reference>
<protein>
    <recommendedName>
        <fullName evidence="1">RNase H type-1 domain-containing protein</fullName>
    </recommendedName>
</protein>
<dbReference type="SUPFAM" id="SSF56219">
    <property type="entry name" value="DNase I-like"/>
    <property type="match status" value="1"/>
</dbReference>
<name>A0A803MJW8_CHEQI</name>
<dbReference type="GO" id="GO:0003676">
    <property type="term" value="F:nucleic acid binding"/>
    <property type="evidence" value="ECO:0007669"/>
    <property type="project" value="InterPro"/>
</dbReference>
<sequence length="330" mass="37043">MSFAAGSDHHFHSLFKFSPKDPEVLIIGIHVPSAARYKNTLWNDFANNLPPSSTPCNFSDWVDEAGLVDLGYNGPAFTWNNGRDGMELIRERLDRALANAAWLDLNPHTQIFATNQTSQPRTVSFTPNAIVDVTDRELLASQVSKLEVKQALNSMMPMKSPGPDGIQPIFFQNNWDVVGDSIFRLVLESFVWGKIHQTINESFIALIPKTDKPSSMNEFRPIGLWSWQRGCDWPLLMRKGYVKLNTDGAWRNNGLVAAGCVIRGDSVAAEHRCIIVETDASALKNTIEEFEKYGMSELSVILKDIEELLKAGNEVQFGFVPREANFWLIN</sequence>
<evidence type="ECO:0000313" key="3">
    <source>
        <dbReference type="Proteomes" id="UP000596660"/>
    </source>
</evidence>
<dbReference type="Gramene" id="AUR62030701-RA">
    <property type="protein sequence ID" value="AUR62030701-RA:cds"/>
    <property type="gene ID" value="AUR62030701"/>
</dbReference>